<keyword evidence="4" id="KW-1185">Reference proteome</keyword>
<feature type="domain" description="DUF4440" evidence="2">
    <location>
        <begin position="34"/>
        <end position="142"/>
    </location>
</feature>
<reference evidence="3 4" key="1">
    <citation type="submission" date="2018-12" db="EMBL/GenBank/DDBJ databases">
        <title>Mangrovimonas spongiae sp. nov., a novel member of the genus Mangrovimonas isolated from marine sponge.</title>
        <authorList>
            <person name="Zhuang L."/>
            <person name="Luo L."/>
        </authorList>
    </citation>
    <scope>NUCLEOTIDE SEQUENCE [LARGE SCALE GENOMIC DNA]</scope>
    <source>
        <strain evidence="3 4">HN-E26</strain>
    </source>
</reference>
<proteinExistence type="predicted"/>
<gene>
    <name evidence="3" type="ORF">EJA19_03105</name>
</gene>
<feature type="signal peptide" evidence="1">
    <location>
        <begin position="1"/>
        <end position="18"/>
    </location>
</feature>
<comment type="caution">
    <text evidence="3">The sequence shown here is derived from an EMBL/GenBank/DDBJ whole genome shotgun (WGS) entry which is preliminary data.</text>
</comment>
<dbReference type="SUPFAM" id="SSF54427">
    <property type="entry name" value="NTF2-like"/>
    <property type="match status" value="1"/>
</dbReference>
<accession>A0A3R9MJH7</accession>
<dbReference type="RefSeq" id="WP_125466873.1">
    <property type="nucleotide sequence ID" value="NZ_RWBG01000001.1"/>
</dbReference>
<organism evidence="3 4">
    <name type="scientific">Mangrovimonas spongiae</name>
    <dbReference type="NCBI Taxonomy" id="2494697"/>
    <lineage>
        <taxon>Bacteria</taxon>
        <taxon>Pseudomonadati</taxon>
        <taxon>Bacteroidota</taxon>
        <taxon>Flavobacteriia</taxon>
        <taxon>Flavobacteriales</taxon>
        <taxon>Flavobacteriaceae</taxon>
        <taxon>Mangrovimonas</taxon>
    </lineage>
</organism>
<dbReference type="Proteomes" id="UP000270620">
    <property type="component" value="Unassembled WGS sequence"/>
</dbReference>
<evidence type="ECO:0000313" key="3">
    <source>
        <dbReference type="EMBL" id="RSK41882.1"/>
    </source>
</evidence>
<dbReference type="EMBL" id="RWBG01000001">
    <property type="protein sequence ID" value="RSK41882.1"/>
    <property type="molecule type" value="Genomic_DNA"/>
</dbReference>
<dbReference type="InterPro" id="IPR027843">
    <property type="entry name" value="DUF4440"/>
</dbReference>
<keyword evidence="1" id="KW-0732">Signal</keyword>
<dbReference type="AlphaFoldDB" id="A0A3R9MJH7"/>
<dbReference type="Gene3D" id="3.10.450.50">
    <property type="match status" value="1"/>
</dbReference>
<dbReference type="OrthoDB" id="120856at2"/>
<evidence type="ECO:0000256" key="1">
    <source>
        <dbReference type="SAM" id="SignalP"/>
    </source>
</evidence>
<dbReference type="InterPro" id="IPR032710">
    <property type="entry name" value="NTF2-like_dom_sf"/>
</dbReference>
<feature type="chain" id="PRO_5018622710" evidence="1">
    <location>
        <begin position="19"/>
        <end position="148"/>
    </location>
</feature>
<evidence type="ECO:0000313" key="4">
    <source>
        <dbReference type="Proteomes" id="UP000270620"/>
    </source>
</evidence>
<evidence type="ECO:0000259" key="2">
    <source>
        <dbReference type="Pfam" id="PF14534"/>
    </source>
</evidence>
<protein>
    <submittedName>
        <fullName evidence="3">Nuclear transport factor 2 family protein</fullName>
    </submittedName>
</protein>
<name>A0A3R9MJH7_9FLAO</name>
<sequence length="148" mass="16874">MKPFFVFLCIFYASISLGQNPDNNNKQATIKANILSVMKAQEKAWNNHNLEGFMQGYWKSDSLKFYGSQGITYGWENTLNNYKKGYPTKAESGTLKFVINTITPIEDNSYYVMGEYHLTRPVGNANGVFLIIFKKINGKWKIVADMSC</sequence>
<dbReference type="Pfam" id="PF14534">
    <property type="entry name" value="DUF4440"/>
    <property type="match status" value="1"/>
</dbReference>